<evidence type="ECO:0000256" key="1">
    <source>
        <dbReference type="ARBA" id="ARBA00022730"/>
    </source>
</evidence>
<keyword evidence="3 5" id="KW-0689">Ribosomal protein</keyword>
<evidence type="ECO:0000313" key="8">
    <source>
        <dbReference type="EMBL" id="BEP30432.1"/>
    </source>
</evidence>
<dbReference type="Proteomes" id="UP001321786">
    <property type="component" value="Chromosome"/>
</dbReference>
<dbReference type="GO" id="GO:0022625">
    <property type="term" value="C:cytosolic large ribosomal subunit"/>
    <property type="evidence" value="ECO:0007669"/>
    <property type="project" value="TreeGrafter"/>
</dbReference>
<dbReference type="EMBL" id="AP028654">
    <property type="protein sequence ID" value="BEP30432.1"/>
    <property type="molecule type" value="Genomic_DNA"/>
</dbReference>
<feature type="domain" description="Large ribosomal subunit protein bL25 L25" evidence="6">
    <location>
        <begin position="5"/>
        <end position="91"/>
    </location>
</feature>
<dbReference type="InterPro" id="IPR001021">
    <property type="entry name" value="Ribosomal_bL25_long"/>
</dbReference>
<comment type="similarity">
    <text evidence="5">Belongs to the bacterial ribosomal protein bL25 family. CTC subfamily.</text>
</comment>
<keyword evidence="1 5" id="KW-0699">rRNA-binding</keyword>
<dbReference type="GO" id="GO:0003735">
    <property type="term" value="F:structural constituent of ribosome"/>
    <property type="evidence" value="ECO:0007669"/>
    <property type="project" value="InterPro"/>
</dbReference>
<dbReference type="PANTHER" id="PTHR33284">
    <property type="entry name" value="RIBOSOMAL PROTEIN L25/GLN-TRNA SYNTHETASE, ANTI-CODON-BINDING DOMAIN-CONTAINING PROTEIN"/>
    <property type="match status" value="1"/>
</dbReference>
<evidence type="ECO:0000256" key="2">
    <source>
        <dbReference type="ARBA" id="ARBA00022884"/>
    </source>
</evidence>
<dbReference type="GO" id="GO:0008097">
    <property type="term" value="F:5S rRNA binding"/>
    <property type="evidence" value="ECO:0007669"/>
    <property type="project" value="InterPro"/>
</dbReference>
<keyword evidence="9" id="KW-1185">Reference proteome</keyword>
<sequence length="200" mass="22646">MKDVLKVEFREKTGKSKLKILRNNSFIPAVVYGSNKENKNIKVSKVEIEKFLHYHGVGTSLVLKLGEEKISAIMKDFQRAPLKGNLIHIDFQELSKGEKIKVRIPIHFINKESVEDAINIVTEQLHDIEIHAMPKDLVDFIEVDLSTLKEAPIKVGDLEIFKNEDVELALDEDLVVASLTTAGKEVEEEVSEDEETIEVL</sequence>
<feature type="domain" description="Large ribosomal subunit protein bL25 beta" evidence="7">
    <location>
        <begin position="99"/>
        <end position="181"/>
    </location>
</feature>
<dbReference type="NCBIfam" id="TIGR00731">
    <property type="entry name" value="bL25_bact_ctc"/>
    <property type="match status" value="1"/>
</dbReference>
<dbReference type="RefSeq" id="WP_338536018.1">
    <property type="nucleotide sequence ID" value="NZ_AP028654.1"/>
</dbReference>
<name>A0AAU9EE84_9FIRM</name>
<evidence type="ECO:0000256" key="4">
    <source>
        <dbReference type="ARBA" id="ARBA00023274"/>
    </source>
</evidence>
<dbReference type="InterPro" id="IPR029751">
    <property type="entry name" value="Ribosomal_L25_dom"/>
</dbReference>
<evidence type="ECO:0000256" key="3">
    <source>
        <dbReference type="ARBA" id="ARBA00022980"/>
    </source>
</evidence>
<reference evidence="8 9" key="1">
    <citation type="submission" date="2023-08" db="EMBL/GenBank/DDBJ databases">
        <title>Helicovermis profunda gen. nov., sp. nov., a novel mesophilic, fermentative bacterium within the Bacillota from a deep-sea hydrothermal vent chimney.</title>
        <authorList>
            <person name="Miyazaki U."/>
            <person name="Mizutani D."/>
            <person name="Hashimoto Y."/>
            <person name="Tame A."/>
            <person name="Sawayama S."/>
            <person name="Miyazaki J."/>
            <person name="Takai K."/>
            <person name="Nakagawa S."/>
        </authorList>
    </citation>
    <scope>NUCLEOTIDE SEQUENCE [LARGE SCALE GENOMIC DNA]</scope>
    <source>
        <strain evidence="8 9">S502</strain>
    </source>
</reference>
<dbReference type="InterPro" id="IPR020056">
    <property type="entry name" value="Rbsml_bL25/Gln-tRNA_synth_N"/>
</dbReference>
<gene>
    <name evidence="5" type="primary">rplY</name>
    <name evidence="5" type="synonym">ctc</name>
    <name evidence="8" type="ORF">HLPR_27630</name>
</gene>
<dbReference type="Pfam" id="PF14693">
    <property type="entry name" value="Ribosomal_TL5_C"/>
    <property type="match status" value="1"/>
</dbReference>
<dbReference type="HAMAP" id="MF_01334">
    <property type="entry name" value="Ribosomal_bL25_CTC"/>
    <property type="match status" value="1"/>
</dbReference>
<evidence type="ECO:0000256" key="5">
    <source>
        <dbReference type="HAMAP-Rule" id="MF_01334"/>
    </source>
</evidence>
<evidence type="ECO:0000259" key="7">
    <source>
        <dbReference type="Pfam" id="PF14693"/>
    </source>
</evidence>
<dbReference type="PANTHER" id="PTHR33284:SF1">
    <property type="entry name" value="RIBOSOMAL PROTEIN L25_GLN-TRNA SYNTHETASE, ANTI-CODON-BINDING DOMAIN-CONTAINING PROTEIN"/>
    <property type="match status" value="1"/>
</dbReference>
<dbReference type="Pfam" id="PF01386">
    <property type="entry name" value="Ribosomal_L25p"/>
    <property type="match status" value="1"/>
</dbReference>
<evidence type="ECO:0000313" key="9">
    <source>
        <dbReference type="Proteomes" id="UP001321786"/>
    </source>
</evidence>
<comment type="function">
    <text evidence="5">This is one of the proteins that binds to the 5S RNA in the ribosome where it forms part of the central protuberance.</text>
</comment>
<dbReference type="InterPro" id="IPR020057">
    <property type="entry name" value="Ribosomal_bL25_b-dom"/>
</dbReference>
<dbReference type="Gene3D" id="2.40.240.10">
    <property type="entry name" value="Ribosomal Protein L25, Chain P"/>
    <property type="match status" value="1"/>
</dbReference>
<accession>A0AAU9EE84</accession>
<evidence type="ECO:0000259" key="6">
    <source>
        <dbReference type="Pfam" id="PF01386"/>
    </source>
</evidence>
<dbReference type="InterPro" id="IPR020930">
    <property type="entry name" value="Ribosomal_uL5_bac-type"/>
</dbReference>
<dbReference type="Gene3D" id="2.170.120.20">
    <property type="entry name" value="Ribosomal protein L25, beta domain"/>
    <property type="match status" value="1"/>
</dbReference>
<dbReference type="KEGG" id="hprf:HLPR_27630"/>
<comment type="subunit">
    <text evidence="5">Part of the 50S ribosomal subunit; part of the 5S rRNA/L5/L18/L25 subcomplex. Contacts the 5S rRNA. Binds to the 5S rRNA independently of L5 and L18.</text>
</comment>
<dbReference type="InterPro" id="IPR011035">
    <property type="entry name" value="Ribosomal_bL25/Gln-tRNA_synth"/>
</dbReference>
<organism evidence="8 9">
    <name type="scientific">Helicovermis profundi</name>
    <dbReference type="NCBI Taxonomy" id="3065157"/>
    <lineage>
        <taxon>Bacteria</taxon>
        <taxon>Bacillati</taxon>
        <taxon>Bacillota</taxon>
        <taxon>Clostridia</taxon>
        <taxon>Helicovermis</taxon>
    </lineage>
</organism>
<protein>
    <recommendedName>
        <fullName evidence="5">Large ribosomal subunit protein bL25</fullName>
    </recommendedName>
    <alternativeName>
        <fullName evidence="5">General stress protein CTC</fullName>
    </alternativeName>
</protein>
<dbReference type="GO" id="GO:0006412">
    <property type="term" value="P:translation"/>
    <property type="evidence" value="ECO:0007669"/>
    <property type="project" value="UniProtKB-UniRule"/>
</dbReference>
<keyword evidence="4 5" id="KW-0687">Ribonucleoprotein</keyword>
<dbReference type="SUPFAM" id="SSF50715">
    <property type="entry name" value="Ribosomal protein L25-like"/>
    <property type="match status" value="1"/>
</dbReference>
<keyword evidence="2 5" id="KW-0694">RNA-binding</keyword>
<proteinExistence type="inferred from homology"/>
<dbReference type="CDD" id="cd00495">
    <property type="entry name" value="Ribosomal_L25_TL5_CTC"/>
    <property type="match status" value="1"/>
</dbReference>
<dbReference type="AlphaFoldDB" id="A0AAU9EE84"/>
<dbReference type="InterPro" id="IPR037121">
    <property type="entry name" value="Ribosomal_bL25_C"/>
</dbReference>